<dbReference type="KEGG" id="nmk:CHR53_03470"/>
<proteinExistence type="predicted"/>
<sequence length="297" mass="33734">MIHSSNMQPGFRYFFNLGKITTIIIVKKVMNLEIEKVYLKSDKKTVCEDYFVLDEHKGLFAVLDGATPLSDFVNEQGVNGAVLASRIVGEAIHNAEDENIQALMSNANELLLEEMKKYKIDLFKKHELWSTCLAMIKMNGQQIDFGQIGDSMIFAVTKSGNLEVLSKDTVAGISERAKKQREEERRKGRNLPDEAYFQNKRNSLIYNRSLANKPNGYGVLNGDSAAEGYFHIGSIKTENYRGLLLISDGLFPKDLNWDNMINTIWKDGLQKYALYLVECEKSTNSYQDDKTGIFIRL</sequence>
<reference evidence="2 3" key="1">
    <citation type="submission" date="2017-07" db="EMBL/GenBank/DDBJ databases">
        <title>The complete genome sequence of Bacillus mesonae strain H20-5, an efficient strain improving plant abiotic stress resistance.</title>
        <authorList>
            <person name="Kim S.Y."/>
            <person name="Song H."/>
            <person name="Sang M.K."/>
            <person name="Weon H.-Y."/>
            <person name="Song J."/>
        </authorList>
    </citation>
    <scope>NUCLEOTIDE SEQUENCE [LARGE SCALE GENOMIC DNA]</scope>
    <source>
        <strain evidence="2 3">H20-5</strain>
    </source>
</reference>
<dbReference type="InterPro" id="IPR001932">
    <property type="entry name" value="PPM-type_phosphatase-like_dom"/>
</dbReference>
<feature type="domain" description="PPM-type phosphatase" evidence="1">
    <location>
        <begin position="30"/>
        <end position="295"/>
    </location>
</feature>
<dbReference type="Proteomes" id="UP000282892">
    <property type="component" value="Chromosome"/>
</dbReference>
<keyword evidence="3" id="KW-1185">Reference proteome</keyword>
<evidence type="ECO:0000259" key="1">
    <source>
        <dbReference type="SMART" id="SM00332"/>
    </source>
</evidence>
<evidence type="ECO:0000313" key="3">
    <source>
        <dbReference type="Proteomes" id="UP000282892"/>
    </source>
</evidence>
<dbReference type="SUPFAM" id="SSF81606">
    <property type="entry name" value="PP2C-like"/>
    <property type="match status" value="1"/>
</dbReference>
<dbReference type="Gene3D" id="3.60.40.10">
    <property type="entry name" value="PPM-type phosphatase domain"/>
    <property type="match status" value="1"/>
</dbReference>
<organism evidence="2 3">
    <name type="scientific">Neobacillus mesonae</name>
    <dbReference type="NCBI Taxonomy" id="1193713"/>
    <lineage>
        <taxon>Bacteria</taxon>
        <taxon>Bacillati</taxon>
        <taxon>Bacillota</taxon>
        <taxon>Bacilli</taxon>
        <taxon>Bacillales</taxon>
        <taxon>Bacillaceae</taxon>
        <taxon>Neobacillus</taxon>
    </lineage>
</organism>
<dbReference type="EMBL" id="CP022572">
    <property type="protein sequence ID" value="AZU60402.1"/>
    <property type="molecule type" value="Genomic_DNA"/>
</dbReference>
<dbReference type="AlphaFoldDB" id="A0A3Q9QS63"/>
<dbReference type="InterPro" id="IPR036457">
    <property type="entry name" value="PPM-type-like_dom_sf"/>
</dbReference>
<dbReference type="SMART" id="SM00332">
    <property type="entry name" value="PP2Cc"/>
    <property type="match status" value="1"/>
</dbReference>
<name>A0A3Q9QS63_9BACI</name>
<dbReference type="STRING" id="1193713.GCA_001636315_03212"/>
<protein>
    <recommendedName>
        <fullName evidence="1">PPM-type phosphatase domain-containing protein</fullName>
    </recommendedName>
</protein>
<accession>A0A3Q9QS63</accession>
<gene>
    <name evidence="2" type="ORF">CHR53_03470</name>
</gene>
<evidence type="ECO:0000313" key="2">
    <source>
        <dbReference type="EMBL" id="AZU60402.1"/>
    </source>
</evidence>
<dbReference type="Pfam" id="PF13672">
    <property type="entry name" value="PP2C_2"/>
    <property type="match status" value="1"/>
</dbReference>